<accession>A0A232EFW9</accession>
<organism evidence="1 2">
    <name type="scientific">Trichomalopsis sarcophagae</name>
    <dbReference type="NCBI Taxonomy" id="543379"/>
    <lineage>
        <taxon>Eukaryota</taxon>
        <taxon>Metazoa</taxon>
        <taxon>Ecdysozoa</taxon>
        <taxon>Arthropoda</taxon>
        <taxon>Hexapoda</taxon>
        <taxon>Insecta</taxon>
        <taxon>Pterygota</taxon>
        <taxon>Neoptera</taxon>
        <taxon>Endopterygota</taxon>
        <taxon>Hymenoptera</taxon>
        <taxon>Apocrita</taxon>
        <taxon>Proctotrupomorpha</taxon>
        <taxon>Chalcidoidea</taxon>
        <taxon>Pteromalidae</taxon>
        <taxon>Pteromalinae</taxon>
        <taxon>Trichomalopsis</taxon>
    </lineage>
</organism>
<gene>
    <name evidence="1" type="ORF">TSAR_008375</name>
</gene>
<dbReference type="Proteomes" id="UP000215335">
    <property type="component" value="Unassembled WGS sequence"/>
</dbReference>
<reference evidence="1 2" key="1">
    <citation type="journal article" date="2017" name="Curr. Biol.">
        <title>The Evolution of Venom by Co-option of Single-Copy Genes.</title>
        <authorList>
            <person name="Martinson E.O."/>
            <person name="Mrinalini"/>
            <person name="Kelkar Y.D."/>
            <person name="Chang C.H."/>
            <person name="Werren J.H."/>
        </authorList>
    </citation>
    <scope>NUCLEOTIDE SEQUENCE [LARGE SCALE GENOMIC DNA]</scope>
    <source>
        <strain evidence="1 2">Alberta</strain>
        <tissue evidence="1">Whole body</tissue>
    </source>
</reference>
<dbReference type="STRING" id="543379.A0A232EFW9"/>
<dbReference type="AlphaFoldDB" id="A0A232EFW9"/>
<keyword evidence="2" id="KW-1185">Reference proteome</keyword>
<evidence type="ECO:0000313" key="1">
    <source>
        <dbReference type="EMBL" id="OXU17255.1"/>
    </source>
</evidence>
<dbReference type="OrthoDB" id="7697103at2759"/>
<dbReference type="PANTHER" id="PTHR19446">
    <property type="entry name" value="REVERSE TRANSCRIPTASES"/>
    <property type="match status" value="1"/>
</dbReference>
<protein>
    <submittedName>
        <fullName evidence="1">Uncharacterized protein</fullName>
    </submittedName>
</protein>
<sequence length="226" mass="26783">MVKIALKKWRKGFQPKVYLQKKREWKKHCWKTEQAFKETEEAELRNIKRENDVWKYLNKSRKKRIKIENNIKENDWLQHFINLLEGSEEKCLGERRINEECMKEDEKISVEEIKRALKSLKKKKADGFDVWNGEGLPDDWKTGVIAPLFKKGDPELTKNYRGISLLSTAYKIYTEVLRGRLEKEVEEKGLIPEGQAGFRKGRSTIDNIFILSHIVQKAKKTKKTIY</sequence>
<dbReference type="EMBL" id="NNAY01004911">
    <property type="protein sequence ID" value="OXU17255.1"/>
    <property type="molecule type" value="Genomic_DNA"/>
</dbReference>
<comment type="caution">
    <text evidence="1">The sequence shown here is derived from an EMBL/GenBank/DDBJ whole genome shotgun (WGS) entry which is preliminary data.</text>
</comment>
<name>A0A232EFW9_9HYME</name>
<evidence type="ECO:0000313" key="2">
    <source>
        <dbReference type="Proteomes" id="UP000215335"/>
    </source>
</evidence>
<proteinExistence type="predicted"/>